<evidence type="ECO:0000313" key="2">
    <source>
        <dbReference type="EMBL" id="EXJ78449.1"/>
    </source>
</evidence>
<organism evidence="2 3">
    <name type="scientific">Capronia coronata CBS 617.96</name>
    <dbReference type="NCBI Taxonomy" id="1182541"/>
    <lineage>
        <taxon>Eukaryota</taxon>
        <taxon>Fungi</taxon>
        <taxon>Dikarya</taxon>
        <taxon>Ascomycota</taxon>
        <taxon>Pezizomycotina</taxon>
        <taxon>Eurotiomycetes</taxon>
        <taxon>Chaetothyriomycetidae</taxon>
        <taxon>Chaetothyriales</taxon>
        <taxon>Herpotrichiellaceae</taxon>
        <taxon>Capronia</taxon>
    </lineage>
</organism>
<gene>
    <name evidence="2" type="ORF">A1O1_08849</name>
</gene>
<dbReference type="HOGENOM" id="CLU_909117_0_0_1"/>
<comment type="caution">
    <text evidence="2">The sequence shown here is derived from an EMBL/GenBank/DDBJ whole genome shotgun (WGS) entry which is preliminary data.</text>
</comment>
<sequence>MFKPSPQLCARLRFTTKDVGRGFYRGNRTGSMGSHTEFGGYVVDWRKTPHYNAPSAQDFSLTPFVTLEMERTTRVQDRPDGTTYTPEKVDGVEFLRQWARLNPPEYETVVDHQTAEREAQLEWSTIPQEQRARLEAEQEEQRRQEIAADEARQLEIVMENAQRRKVQEEEDRRLQAEAKRERQLQAQQEQLRLQAEEEERRTQAEEERRNRLAANQRLRSELKRIRDSAREEAERTLTAEGRRRKDEGLPPMKKALRRMIRAQLFVTMVRQAGLEVELRSRSDEEQRQLLAREEIEALNTTAESSLAREARKLAH</sequence>
<feature type="compositionally biased region" description="Low complexity" evidence="1">
    <location>
        <begin position="184"/>
        <end position="193"/>
    </location>
</feature>
<proteinExistence type="predicted"/>
<dbReference type="Proteomes" id="UP000019484">
    <property type="component" value="Unassembled WGS sequence"/>
</dbReference>
<feature type="compositionally biased region" description="Basic and acidic residues" evidence="1">
    <location>
        <begin position="227"/>
        <end position="248"/>
    </location>
</feature>
<dbReference type="AlphaFoldDB" id="W9Y7T2"/>
<feature type="compositionally biased region" description="Basic and acidic residues" evidence="1">
    <location>
        <begin position="162"/>
        <end position="183"/>
    </location>
</feature>
<dbReference type="GeneID" id="19163696"/>
<dbReference type="eggNOG" id="KOG4756">
    <property type="taxonomic scope" value="Eukaryota"/>
</dbReference>
<name>W9Y7T2_9EURO</name>
<dbReference type="InterPro" id="IPR019189">
    <property type="entry name" value="Ribosomal_mL41"/>
</dbReference>
<dbReference type="EMBL" id="AMWN01000011">
    <property type="protein sequence ID" value="EXJ78449.1"/>
    <property type="molecule type" value="Genomic_DNA"/>
</dbReference>
<dbReference type="GO" id="GO:0005762">
    <property type="term" value="C:mitochondrial large ribosomal subunit"/>
    <property type="evidence" value="ECO:0007669"/>
    <property type="project" value="InterPro"/>
</dbReference>
<accession>W9Y7T2</accession>
<reference evidence="2 3" key="1">
    <citation type="submission" date="2013-03" db="EMBL/GenBank/DDBJ databases">
        <title>The Genome Sequence of Capronia coronata CBS 617.96.</title>
        <authorList>
            <consortium name="The Broad Institute Genomics Platform"/>
            <person name="Cuomo C."/>
            <person name="de Hoog S."/>
            <person name="Gorbushina A."/>
            <person name="Walker B."/>
            <person name="Young S.K."/>
            <person name="Zeng Q."/>
            <person name="Gargeya S."/>
            <person name="Fitzgerald M."/>
            <person name="Haas B."/>
            <person name="Abouelleil A."/>
            <person name="Allen A.W."/>
            <person name="Alvarado L."/>
            <person name="Arachchi H.M."/>
            <person name="Berlin A.M."/>
            <person name="Chapman S.B."/>
            <person name="Gainer-Dewar J."/>
            <person name="Goldberg J."/>
            <person name="Griggs A."/>
            <person name="Gujja S."/>
            <person name="Hansen M."/>
            <person name="Howarth C."/>
            <person name="Imamovic A."/>
            <person name="Ireland A."/>
            <person name="Larimer J."/>
            <person name="McCowan C."/>
            <person name="Murphy C."/>
            <person name="Pearson M."/>
            <person name="Poon T.W."/>
            <person name="Priest M."/>
            <person name="Roberts A."/>
            <person name="Saif S."/>
            <person name="Shea T."/>
            <person name="Sisk P."/>
            <person name="Sykes S."/>
            <person name="Wortman J."/>
            <person name="Nusbaum C."/>
            <person name="Birren B."/>
        </authorList>
    </citation>
    <scope>NUCLEOTIDE SEQUENCE [LARGE SCALE GENOMIC DNA]</scope>
    <source>
        <strain evidence="2 3">CBS 617.96</strain>
    </source>
</reference>
<protein>
    <submittedName>
        <fullName evidence="2">Uncharacterized protein</fullName>
    </submittedName>
</protein>
<evidence type="ECO:0000256" key="1">
    <source>
        <dbReference type="SAM" id="MobiDB-lite"/>
    </source>
</evidence>
<dbReference type="GO" id="GO:0003735">
    <property type="term" value="F:structural constituent of ribosome"/>
    <property type="evidence" value="ECO:0007669"/>
    <property type="project" value="InterPro"/>
</dbReference>
<dbReference type="Pfam" id="PF09809">
    <property type="entry name" value="MRP-L27"/>
    <property type="match status" value="1"/>
</dbReference>
<dbReference type="OrthoDB" id="408933at2759"/>
<dbReference type="RefSeq" id="XP_007727897.1">
    <property type="nucleotide sequence ID" value="XM_007729707.1"/>
</dbReference>
<feature type="compositionally biased region" description="Basic and acidic residues" evidence="1">
    <location>
        <begin position="194"/>
        <end position="210"/>
    </location>
</feature>
<keyword evidence="3" id="KW-1185">Reference proteome</keyword>
<evidence type="ECO:0000313" key="3">
    <source>
        <dbReference type="Proteomes" id="UP000019484"/>
    </source>
</evidence>
<feature type="region of interest" description="Disordered" evidence="1">
    <location>
        <begin position="227"/>
        <end position="251"/>
    </location>
</feature>
<feature type="region of interest" description="Disordered" evidence="1">
    <location>
        <begin position="162"/>
        <end position="212"/>
    </location>
</feature>
<dbReference type="STRING" id="1182541.W9Y7T2"/>